<dbReference type="Pfam" id="PF00858">
    <property type="entry name" value="ASC"/>
    <property type="match status" value="1"/>
</dbReference>
<organism evidence="13 14">
    <name type="scientific">Holothuria leucospilota</name>
    <name type="common">Black long sea cucumber</name>
    <name type="synonym">Mertensiothuria leucospilota</name>
    <dbReference type="NCBI Taxonomy" id="206669"/>
    <lineage>
        <taxon>Eukaryota</taxon>
        <taxon>Metazoa</taxon>
        <taxon>Echinodermata</taxon>
        <taxon>Eleutherozoa</taxon>
        <taxon>Echinozoa</taxon>
        <taxon>Holothuroidea</taxon>
        <taxon>Aspidochirotacea</taxon>
        <taxon>Aspidochirotida</taxon>
        <taxon>Holothuriidae</taxon>
        <taxon>Holothuria</taxon>
    </lineage>
</organism>
<keyword evidence="10 11" id="KW-0407">Ion channel</keyword>
<evidence type="ECO:0000256" key="8">
    <source>
        <dbReference type="ARBA" id="ARBA00023136"/>
    </source>
</evidence>
<keyword evidence="7 11" id="KW-0406">Ion transport</keyword>
<keyword evidence="2 11" id="KW-0813">Transport</keyword>
<sequence length="94" mass="10724">MTFSSILNDFAKNTTAHGIPRIILNPGIIVKVVWSLLVSVAFIIFCIQISSLLSNYYSFRTNVELVNSKYVEFPAVTICNFNRMKRSKLVSKQY</sequence>
<keyword evidence="9 11" id="KW-0739">Sodium transport</keyword>
<keyword evidence="6" id="KW-0915">Sodium</keyword>
<evidence type="ECO:0000256" key="6">
    <source>
        <dbReference type="ARBA" id="ARBA00023053"/>
    </source>
</evidence>
<evidence type="ECO:0000256" key="10">
    <source>
        <dbReference type="ARBA" id="ARBA00023303"/>
    </source>
</evidence>
<evidence type="ECO:0000256" key="3">
    <source>
        <dbReference type="ARBA" id="ARBA00022461"/>
    </source>
</evidence>
<accession>A0A9Q1BF10</accession>
<evidence type="ECO:0000313" key="14">
    <source>
        <dbReference type="Proteomes" id="UP001152320"/>
    </source>
</evidence>
<dbReference type="InterPro" id="IPR001873">
    <property type="entry name" value="ENaC"/>
</dbReference>
<evidence type="ECO:0000256" key="2">
    <source>
        <dbReference type="ARBA" id="ARBA00022448"/>
    </source>
</evidence>
<keyword evidence="4 11" id="KW-0812">Transmembrane</keyword>
<keyword evidence="5 12" id="KW-1133">Transmembrane helix</keyword>
<evidence type="ECO:0000256" key="12">
    <source>
        <dbReference type="SAM" id="Phobius"/>
    </source>
</evidence>
<evidence type="ECO:0000256" key="5">
    <source>
        <dbReference type="ARBA" id="ARBA00022989"/>
    </source>
</evidence>
<evidence type="ECO:0000256" key="7">
    <source>
        <dbReference type="ARBA" id="ARBA00023065"/>
    </source>
</evidence>
<dbReference type="EMBL" id="JAIZAY010000020">
    <property type="protein sequence ID" value="KAJ8022804.1"/>
    <property type="molecule type" value="Genomic_DNA"/>
</dbReference>
<dbReference type="AlphaFoldDB" id="A0A9Q1BF10"/>
<evidence type="ECO:0000256" key="1">
    <source>
        <dbReference type="ARBA" id="ARBA00004141"/>
    </source>
</evidence>
<comment type="similarity">
    <text evidence="11">Belongs to the amiloride-sensitive sodium channel (TC 1.A.6) family.</text>
</comment>
<gene>
    <name evidence="13" type="ORF">HOLleu_37800</name>
</gene>
<keyword evidence="14" id="KW-1185">Reference proteome</keyword>
<protein>
    <submittedName>
        <fullName evidence="13">Degenerin deg-1</fullName>
    </submittedName>
</protein>
<comment type="subcellular location">
    <subcellularLocation>
        <location evidence="1">Membrane</location>
        <topology evidence="1">Multi-pass membrane protein</topology>
    </subcellularLocation>
</comment>
<dbReference type="PANTHER" id="PTHR11690">
    <property type="entry name" value="AMILORIDE-SENSITIVE SODIUM CHANNEL-RELATED"/>
    <property type="match status" value="1"/>
</dbReference>
<feature type="transmembrane region" description="Helical" evidence="12">
    <location>
        <begin position="32"/>
        <end position="53"/>
    </location>
</feature>
<keyword evidence="8 12" id="KW-0472">Membrane</keyword>
<evidence type="ECO:0000256" key="9">
    <source>
        <dbReference type="ARBA" id="ARBA00023201"/>
    </source>
</evidence>
<evidence type="ECO:0000313" key="13">
    <source>
        <dbReference type="EMBL" id="KAJ8022804.1"/>
    </source>
</evidence>
<name>A0A9Q1BF10_HOLLE</name>
<dbReference type="OrthoDB" id="6238402at2759"/>
<keyword evidence="3 11" id="KW-0894">Sodium channel</keyword>
<proteinExistence type="inferred from homology"/>
<dbReference type="Proteomes" id="UP001152320">
    <property type="component" value="Chromosome 20"/>
</dbReference>
<dbReference type="PANTHER" id="PTHR11690:SF248">
    <property type="entry name" value="PICKPOCKET 17, ISOFORM A"/>
    <property type="match status" value="1"/>
</dbReference>
<evidence type="ECO:0000256" key="11">
    <source>
        <dbReference type="RuleBase" id="RU000679"/>
    </source>
</evidence>
<evidence type="ECO:0000256" key="4">
    <source>
        <dbReference type="ARBA" id="ARBA00022692"/>
    </source>
</evidence>
<dbReference type="GO" id="GO:0005886">
    <property type="term" value="C:plasma membrane"/>
    <property type="evidence" value="ECO:0007669"/>
    <property type="project" value="TreeGrafter"/>
</dbReference>
<dbReference type="GO" id="GO:0015280">
    <property type="term" value="F:ligand-gated sodium channel activity"/>
    <property type="evidence" value="ECO:0007669"/>
    <property type="project" value="TreeGrafter"/>
</dbReference>
<comment type="caution">
    <text evidence="13">The sequence shown here is derived from an EMBL/GenBank/DDBJ whole genome shotgun (WGS) entry which is preliminary data.</text>
</comment>
<reference evidence="13" key="1">
    <citation type="submission" date="2021-10" db="EMBL/GenBank/DDBJ databases">
        <title>Tropical sea cucumber genome reveals ecological adaptation and Cuvierian tubules defense mechanism.</title>
        <authorList>
            <person name="Chen T."/>
        </authorList>
    </citation>
    <scope>NUCLEOTIDE SEQUENCE</scope>
    <source>
        <strain evidence="13">Nanhai2018</strain>
        <tissue evidence="13">Muscle</tissue>
    </source>
</reference>